<dbReference type="HOGENOM" id="CLU_084379_0_0_1"/>
<dbReference type="PANTHER" id="PTHR28549">
    <property type="entry name" value="GLYCOPROTEIN INTEGRAL MEMBRANE PROTEIN 1"/>
    <property type="match status" value="1"/>
</dbReference>
<dbReference type="OMA" id="FNLMEVI"/>
<reference evidence="2 3" key="1">
    <citation type="journal article" date="2008" name="Nature">
        <title>Genome analysis of the platypus reveals unique signatures of evolution.</title>
        <authorList>
            <person name="Warren W.C."/>
            <person name="Hillier L.W."/>
            <person name="Marshall Graves J.A."/>
            <person name="Birney E."/>
            <person name="Ponting C.P."/>
            <person name="Grutzner F."/>
            <person name="Belov K."/>
            <person name="Miller W."/>
            <person name="Clarke L."/>
            <person name="Chinwalla A.T."/>
            <person name="Yang S.P."/>
            <person name="Heger A."/>
            <person name="Locke D.P."/>
            <person name="Miethke P."/>
            <person name="Waters P.D."/>
            <person name="Veyrunes F."/>
            <person name="Fulton L."/>
            <person name="Fulton B."/>
            <person name="Graves T."/>
            <person name="Wallis J."/>
            <person name="Puente X.S."/>
            <person name="Lopez-Otin C."/>
            <person name="Ordonez G.R."/>
            <person name="Eichler E.E."/>
            <person name="Chen L."/>
            <person name="Cheng Z."/>
            <person name="Deakin J.E."/>
            <person name="Alsop A."/>
            <person name="Thompson K."/>
            <person name="Kirby P."/>
            <person name="Papenfuss A.T."/>
            <person name="Wakefield M.J."/>
            <person name="Olender T."/>
            <person name="Lancet D."/>
            <person name="Huttley G.A."/>
            <person name="Smit A.F."/>
            <person name="Pask A."/>
            <person name="Temple-Smith P."/>
            <person name="Batzer M.A."/>
            <person name="Walker J.A."/>
            <person name="Konkel M.K."/>
            <person name="Harris R.S."/>
            <person name="Whittington C.M."/>
            <person name="Wong E.S."/>
            <person name="Gemmell N.J."/>
            <person name="Buschiazzo E."/>
            <person name="Vargas Jentzsch I.M."/>
            <person name="Merkel A."/>
            <person name="Schmitz J."/>
            <person name="Zemann A."/>
            <person name="Churakov G."/>
            <person name="Kriegs J.O."/>
            <person name="Brosius J."/>
            <person name="Murchison E.P."/>
            <person name="Sachidanandam R."/>
            <person name="Smith C."/>
            <person name="Hannon G.J."/>
            <person name="Tsend-Ayush E."/>
            <person name="McMillan D."/>
            <person name="Attenborough R."/>
            <person name="Rens W."/>
            <person name="Ferguson-Smith M."/>
            <person name="Lefevre C.M."/>
            <person name="Sharp J.A."/>
            <person name="Nicholas K.R."/>
            <person name="Ray D.A."/>
            <person name="Kube M."/>
            <person name="Reinhardt R."/>
            <person name="Pringle T.H."/>
            <person name="Taylor J."/>
            <person name="Jones R.C."/>
            <person name="Nixon B."/>
            <person name="Dacheux J.L."/>
            <person name="Niwa H."/>
            <person name="Sekita Y."/>
            <person name="Huang X."/>
            <person name="Stark A."/>
            <person name="Kheradpour P."/>
            <person name="Kellis M."/>
            <person name="Flicek P."/>
            <person name="Chen Y."/>
            <person name="Webber C."/>
            <person name="Hardison R."/>
            <person name="Nelson J."/>
            <person name="Hallsworth-Pepin K."/>
            <person name="Delehaunty K."/>
            <person name="Markovic C."/>
            <person name="Minx P."/>
            <person name="Feng Y."/>
            <person name="Kremitzki C."/>
            <person name="Mitreva M."/>
            <person name="Glasscock J."/>
            <person name="Wylie T."/>
            <person name="Wohldmann P."/>
            <person name="Thiru P."/>
            <person name="Nhan M.N."/>
            <person name="Pohl C.S."/>
            <person name="Smith S.M."/>
            <person name="Hou S."/>
            <person name="Nefedov M."/>
            <person name="de Jong P.J."/>
            <person name="Renfree M.B."/>
            <person name="Mardis E.R."/>
            <person name="Wilson R.K."/>
        </authorList>
    </citation>
    <scope>NUCLEOTIDE SEQUENCE [LARGE SCALE GENOMIC DNA]</scope>
    <source>
        <strain evidence="2 3">Glennie</strain>
    </source>
</reference>
<keyword evidence="3" id="KW-1185">Reference proteome</keyword>
<feature type="transmembrane region" description="Helical" evidence="1">
    <location>
        <begin position="234"/>
        <end position="256"/>
    </location>
</feature>
<reference evidence="2" key="3">
    <citation type="submission" date="2025-09" db="UniProtKB">
        <authorList>
            <consortium name="Ensembl"/>
        </authorList>
    </citation>
    <scope>IDENTIFICATION</scope>
    <source>
        <strain evidence="2">Glennie</strain>
    </source>
</reference>
<dbReference type="Proteomes" id="UP000002279">
    <property type="component" value="Chromosome 2"/>
</dbReference>
<evidence type="ECO:0000313" key="2">
    <source>
        <dbReference type="Ensembl" id="ENSOANP00000001696.3"/>
    </source>
</evidence>
<dbReference type="InterPro" id="IPR042319">
    <property type="entry name" value="GINM1"/>
</dbReference>
<dbReference type="AlphaFoldDB" id="F7CCD6"/>
<keyword evidence="1" id="KW-1133">Transmembrane helix</keyword>
<dbReference type="PANTHER" id="PTHR28549:SF1">
    <property type="entry name" value="GLYCOPROTEIN INTEGRAL MEMBRANE PROTEIN 1"/>
    <property type="match status" value="1"/>
</dbReference>
<reference evidence="2" key="2">
    <citation type="submission" date="2025-08" db="UniProtKB">
        <authorList>
            <consortium name="Ensembl"/>
        </authorList>
    </citation>
    <scope>IDENTIFICATION</scope>
    <source>
        <strain evidence="2">Glennie</strain>
    </source>
</reference>
<organism evidence="2 3">
    <name type="scientific">Ornithorhynchus anatinus</name>
    <name type="common">Duckbill platypus</name>
    <dbReference type="NCBI Taxonomy" id="9258"/>
    <lineage>
        <taxon>Eukaryota</taxon>
        <taxon>Metazoa</taxon>
        <taxon>Chordata</taxon>
        <taxon>Craniata</taxon>
        <taxon>Vertebrata</taxon>
        <taxon>Euteleostomi</taxon>
        <taxon>Mammalia</taxon>
        <taxon>Monotremata</taxon>
        <taxon>Ornithorhynchidae</taxon>
        <taxon>Ornithorhynchus</taxon>
    </lineage>
</organism>
<sequence length="306" mass="34439">MVISPSFQDNIRINVTLLNNDGELHEKQVVLNVTYDGGQIYVNDFPMKTGVSRIRCQTLIEENGNSGNLPVEGNFGVVSLRILVHVWPMTSKSDVQLIVVQQEVMEIDGKQVQQKDMIEIDILVKEERILRRTNYTVPLQESMLYSIPVGSDIVLTPPNLSRKASDGPLQTTSQYLLRNVETTVDEDTLAVKLPETPLRAESPSSYRVMCRWMEGVREDLRRFWVKAFPVLFKFMNVMLVGIIGAAVIITFLTMFFPGQESKGILRLDKVNAVPIASINPFPNIPEKAKDEKMGVDYDVHCGASLL</sequence>
<protein>
    <submittedName>
        <fullName evidence="2">Glycosylated integral membrane protein 1</fullName>
    </submittedName>
</protein>
<proteinExistence type="predicted"/>
<keyword evidence="1" id="KW-0812">Transmembrane</keyword>
<evidence type="ECO:0000313" key="3">
    <source>
        <dbReference type="Proteomes" id="UP000002279"/>
    </source>
</evidence>
<gene>
    <name evidence="2" type="primary">GINM1</name>
</gene>
<dbReference type="GeneTree" id="ENSGT00390000008373"/>
<dbReference type="FunCoup" id="F7CCD6">
    <property type="interactions" value="342"/>
</dbReference>
<evidence type="ECO:0000256" key="1">
    <source>
        <dbReference type="SAM" id="Phobius"/>
    </source>
</evidence>
<dbReference type="Ensembl" id="ENSOANT00000001697.3">
    <property type="protein sequence ID" value="ENSOANP00000001696.3"/>
    <property type="gene ID" value="ENSOANG00000001064.4"/>
</dbReference>
<name>F7CCD6_ORNAN</name>
<dbReference type="Bgee" id="ENSOANG00000001064">
    <property type="expression patterns" value="Expressed in adult mammalian kidney and 7 other cell types or tissues"/>
</dbReference>
<accession>F7CCD6</accession>
<keyword evidence="1" id="KW-0472">Membrane</keyword>
<dbReference type="InParanoid" id="F7CCD6"/>